<dbReference type="Proteomes" id="UP000178526">
    <property type="component" value="Unassembled WGS sequence"/>
</dbReference>
<accession>A0A1F7RG63</accession>
<dbReference type="InterPro" id="IPR008173">
    <property type="entry name" value="Adenylyl_cyclase_CyaB"/>
</dbReference>
<proteinExistence type="predicted"/>
<dbReference type="NCBIfam" id="TIGR00318">
    <property type="entry name" value="cyaB"/>
    <property type="match status" value="1"/>
</dbReference>
<dbReference type="PANTHER" id="PTHR21028:SF2">
    <property type="entry name" value="CYTH DOMAIN-CONTAINING PROTEIN"/>
    <property type="match status" value="1"/>
</dbReference>
<dbReference type="SUPFAM" id="SSF55154">
    <property type="entry name" value="CYTH-like phosphatases"/>
    <property type="match status" value="1"/>
</dbReference>
<reference evidence="2 3" key="1">
    <citation type="journal article" date="2016" name="Nat. Commun.">
        <title>Thousands of microbial genomes shed light on interconnected biogeochemical processes in an aquifer system.</title>
        <authorList>
            <person name="Anantharaman K."/>
            <person name="Brown C.T."/>
            <person name="Hug L.A."/>
            <person name="Sharon I."/>
            <person name="Castelle C.J."/>
            <person name="Probst A.J."/>
            <person name="Thomas B.C."/>
            <person name="Singh A."/>
            <person name="Wilkins M.J."/>
            <person name="Karaoz U."/>
            <person name="Brodie E.L."/>
            <person name="Williams K.H."/>
            <person name="Hubbard S.S."/>
            <person name="Banfield J.F."/>
        </authorList>
    </citation>
    <scope>NUCLEOTIDE SEQUENCE [LARGE SCALE GENOMIC DNA]</scope>
</reference>
<dbReference type="PROSITE" id="PS51707">
    <property type="entry name" value="CYTH"/>
    <property type="match status" value="1"/>
</dbReference>
<dbReference type="Gene3D" id="2.40.320.10">
    <property type="entry name" value="Hypothetical Protein Pfu-838710-001"/>
    <property type="match status" value="1"/>
</dbReference>
<dbReference type="AlphaFoldDB" id="A0A1F7RG63"/>
<feature type="non-terminal residue" evidence="2">
    <location>
        <position position="176"/>
    </location>
</feature>
<evidence type="ECO:0000313" key="2">
    <source>
        <dbReference type="EMBL" id="OGL40565.1"/>
    </source>
</evidence>
<sequence>MEYEVKFKIEDKKLILNRLRELGAKDLGEKEEINIVLNSGGKAVRVKKTGKEGIITLKEIVKKNIRAKVRKETETVVSDADIMIEIFKQLGFSELKRTEKKRHTFKLDNTLILIDRLPFMGYFIELEASSERDLKRTSKKLDLDYNMAIGESYDNLFLTYYIRNAKKFEDSKVKIL</sequence>
<dbReference type="Pfam" id="PF01928">
    <property type="entry name" value="CYTH"/>
    <property type="match status" value="1"/>
</dbReference>
<name>A0A1F7RG63_9BACT</name>
<dbReference type="PANTHER" id="PTHR21028">
    <property type="entry name" value="SI:CH211-156B7.4"/>
    <property type="match status" value="1"/>
</dbReference>
<evidence type="ECO:0000259" key="1">
    <source>
        <dbReference type="PROSITE" id="PS51707"/>
    </source>
</evidence>
<dbReference type="EMBL" id="MGDB01000095">
    <property type="protein sequence ID" value="OGL40565.1"/>
    <property type="molecule type" value="Genomic_DNA"/>
</dbReference>
<comment type="caution">
    <text evidence="2">The sequence shown here is derived from an EMBL/GenBank/DDBJ whole genome shotgun (WGS) entry which is preliminary data.</text>
</comment>
<dbReference type="InterPro" id="IPR023577">
    <property type="entry name" value="CYTH_domain"/>
</dbReference>
<dbReference type="InterPro" id="IPR033469">
    <property type="entry name" value="CYTH-like_dom_sf"/>
</dbReference>
<dbReference type="CDD" id="cd07890">
    <property type="entry name" value="CYTH-like_AC_IV-like"/>
    <property type="match status" value="1"/>
</dbReference>
<feature type="domain" description="CYTH" evidence="1">
    <location>
        <begin position="1"/>
        <end position="159"/>
    </location>
</feature>
<gene>
    <name evidence="2" type="ORF">A2042_05270</name>
</gene>
<organism evidence="2 3">
    <name type="scientific">Candidatus Schekmanbacteria bacterium GWA2_38_11</name>
    <dbReference type="NCBI Taxonomy" id="1817876"/>
    <lineage>
        <taxon>Bacteria</taxon>
        <taxon>Candidatus Schekmaniibacteriota</taxon>
    </lineage>
</organism>
<evidence type="ECO:0000313" key="3">
    <source>
        <dbReference type="Proteomes" id="UP000178526"/>
    </source>
</evidence>
<protein>
    <recommendedName>
        <fullName evidence="1">CYTH domain-containing protein</fullName>
    </recommendedName>
</protein>